<protein>
    <submittedName>
        <fullName evidence="1">Uncharacterized protein</fullName>
    </submittedName>
</protein>
<organism evidence="1 2">
    <name type="scientific">Candidatus Accumulibacter phosphatis</name>
    <dbReference type="NCBI Taxonomy" id="327160"/>
    <lineage>
        <taxon>Bacteria</taxon>
        <taxon>Pseudomonadati</taxon>
        <taxon>Pseudomonadota</taxon>
        <taxon>Betaproteobacteria</taxon>
        <taxon>Candidatus Accumulibacter</taxon>
    </lineage>
</organism>
<dbReference type="EMBL" id="PDHS01000392">
    <property type="protein sequence ID" value="MQM31846.1"/>
    <property type="molecule type" value="Genomic_DNA"/>
</dbReference>
<name>A0A6A7RY38_9PROT</name>
<evidence type="ECO:0000313" key="1">
    <source>
        <dbReference type="EMBL" id="MQM31846.1"/>
    </source>
</evidence>
<comment type="caution">
    <text evidence="1">The sequence shown here is derived from an EMBL/GenBank/DDBJ whole genome shotgun (WGS) entry which is preliminary data.</text>
</comment>
<dbReference type="AlphaFoldDB" id="A0A6A7RY38"/>
<sequence>MKFMPQYGRLSCWQGSGKPLRLQPVARTDVAPFRVFFPPVKRVTVLGLLAMTRGSAAFAFVRIPDALFSKPDSGAKPTAK</sequence>
<gene>
    <name evidence="1" type="ORF">CRU78_15550</name>
</gene>
<proteinExistence type="predicted"/>
<accession>A0A6A7RY38</accession>
<evidence type="ECO:0000313" key="2">
    <source>
        <dbReference type="Proteomes" id="UP000342300"/>
    </source>
</evidence>
<dbReference type="Proteomes" id="UP000342300">
    <property type="component" value="Unassembled WGS sequence"/>
</dbReference>
<reference evidence="1 2" key="1">
    <citation type="submission" date="2017-09" db="EMBL/GenBank/DDBJ databases">
        <title>Metagenomic Analysis Reveals Denitrifying Candidatus Accumulibacter and Flanking Population as a Source of N2O.</title>
        <authorList>
            <person name="Gao H."/>
            <person name="Mao Y."/>
            <person name="Zhao X."/>
            <person name="Liu W.-T."/>
            <person name="Zhang T."/>
            <person name="Wells G."/>
        </authorList>
    </citation>
    <scope>NUCLEOTIDE SEQUENCE [LARGE SCALE GENOMIC DNA]</scope>
    <source>
        <strain evidence="1">CANDO_2_IC</strain>
    </source>
</reference>